<dbReference type="Proteomes" id="UP001055153">
    <property type="component" value="Unassembled WGS sequence"/>
</dbReference>
<keyword evidence="3" id="KW-1185">Reference proteome</keyword>
<evidence type="ECO:0000313" key="2">
    <source>
        <dbReference type="EMBL" id="GJE03782.1"/>
    </source>
</evidence>
<keyword evidence="1" id="KW-0732">Signal</keyword>
<organism evidence="2 3">
    <name type="scientific">Methylobacterium isbiliense</name>
    <dbReference type="NCBI Taxonomy" id="315478"/>
    <lineage>
        <taxon>Bacteria</taxon>
        <taxon>Pseudomonadati</taxon>
        <taxon>Pseudomonadota</taxon>
        <taxon>Alphaproteobacteria</taxon>
        <taxon>Hyphomicrobiales</taxon>
        <taxon>Methylobacteriaceae</taxon>
        <taxon>Methylobacterium</taxon>
    </lineage>
</organism>
<accession>A0ABQ4SKP7</accession>
<reference evidence="2" key="2">
    <citation type="submission" date="2021-08" db="EMBL/GenBank/DDBJ databases">
        <authorList>
            <person name="Tani A."/>
            <person name="Ola A."/>
            <person name="Ogura Y."/>
            <person name="Katsura K."/>
            <person name="Hayashi T."/>
        </authorList>
    </citation>
    <scope>NUCLEOTIDE SEQUENCE</scope>
    <source>
        <strain evidence="2">DSM 17168</strain>
    </source>
</reference>
<protein>
    <recommendedName>
        <fullName evidence="4">Transporter</fullName>
    </recommendedName>
</protein>
<evidence type="ECO:0000256" key="1">
    <source>
        <dbReference type="SAM" id="SignalP"/>
    </source>
</evidence>
<reference evidence="2" key="1">
    <citation type="journal article" date="2021" name="Front. Microbiol.">
        <title>Comprehensive Comparative Genomics and Phenotyping of Methylobacterium Species.</title>
        <authorList>
            <person name="Alessa O."/>
            <person name="Ogura Y."/>
            <person name="Fujitani Y."/>
            <person name="Takami H."/>
            <person name="Hayashi T."/>
            <person name="Sahin N."/>
            <person name="Tani A."/>
        </authorList>
    </citation>
    <scope>NUCLEOTIDE SEQUENCE</scope>
    <source>
        <strain evidence="2">DSM 17168</strain>
    </source>
</reference>
<dbReference type="EMBL" id="BPQQ01000090">
    <property type="protein sequence ID" value="GJE03782.1"/>
    <property type="molecule type" value="Genomic_DNA"/>
</dbReference>
<dbReference type="RefSeq" id="WP_238241161.1">
    <property type="nucleotide sequence ID" value="NZ_BPQQ01000090.1"/>
</dbReference>
<evidence type="ECO:0008006" key="4">
    <source>
        <dbReference type="Google" id="ProtNLM"/>
    </source>
</evidence>
<proteinExistence type="predicted"/>
<dbReference type="Pfam" id="PF13557">
    <property type="entry name" value="Phenol_MetA_deg"/>
    <property type="match status" value="1"/>
</dbReference>
<evidence type="ECO:0000313" key="3">
    <source>
        <dbReference type="Proteomes" id="UP001055153"/>
    </source>
</evidence>
<name>A0ABQ4SKP7_9HYPH</name>
<sequence>MCRSWTAIGTVAASLMTATVAQAASVTRPGEQVGLSGGYPLPEGVVIAVDTFSVGRADRPNASDVIGNIPFLVWASPYKILGARIQPIVSQPTGFIHTRNPAPLPDRNVSFLYNPFIGSVFAWDLGRGFGVSYLLGAYLPFGDRGSLGLGFAGTPIAPQIASATIRQSFTATYVGDGSYNITAALTYGLTADPRARFGGLVGQALGPQAQADSLNLDLTMVKKFGKFEIGPIAYMSTDLPVNRGDPLYRTYQRAGQIAVGGLVGYNFGRFSLQAYVARDVVARDTLTRAGLRQRNEETRGWFRLILPLYAPGAGQAVAPPPGPLVTKS</sequence>
<feature type="signal peptide" evidence="1">
    <location>
        <begin position="1"/>
        <end position="23"/>
    </location>
</feature>
<comment type="caution">
    <text evidence="2">The sequence shown here is derived from an EMBL/GenBank/DDBJ whole genome shotgun (WGS) entry which is preliminary data.</text>
</comment>
<feature type="chain" id="PRO_5046220300" description="Transporter" evidence="1">
    <location>
        <begin position="24"/>
        <end position="328"/>
    </location>
</feature>
<gene>
    <name evidence="2" type="ORF">GMJLKIPL_5739</name>
</gene>
<dbReference type="InterPro" id="IPR025737">
    <property type="entry name" value="FApF"/>
</dbReference>